<gene>
    <name evidence="1" type="ORF">NCTC11546_02635</name>
</gene>
<name>A0A2X2SXM6_CAPOC</name>
<sequence>MKKEKLINLDLARLHNAEFKQFLVRFLKISARLI</sequence>
<protein>
    <submittedName>
        <fullName evidence="1">Uncharacterized protein</fullName>
    </submittedName>
</protein>
<dbReference type="AlphaFoldDB" id="A0A2X2SXM6"/>
<reference evidence="1 2" key="1">
    <citation type="submission" date="2018-06" db="EMBL/GenBank/DDBJ databases">
        <authorList>
            <consortium name="Pathogen Informatics"/>
            <person name="Doyle S."/>
        </authorList>
    </citation>
    <scope>NUCLEOTIDE SEQUENCE [LARGE SCALE GENOMIC DNA]</scope>
    <source>
        <strain evidence="1 2">NCTC11546</strain>
    </source>
</reference>
<dbReference type="EMBL" id="UARG01000038">
    <property type="protein sequence ID" value="SQA94461.1"/>
    <property type="molecule type" value="Genomic_DNA"/>
</dbReference>
<evidence type="ECO:0000313" key="2">
    <source>
        <dbReference type="Proteomes" id="UP000249891"/>
    </source>
</evidence>
<organism evidence="1 2">
    <name type="scientific">Capnocytophaga ochracea</name>
    <dbReference type="NCBI Taxonomy" id="1018"/>
    <lineage>
        <taxon>Bacteria</taxon>
        <taxon>Pseudomonadati</taxon>
        <taxon>Bacteroidota</taxon>
        <taxon>Flavobacteriia</taxon>
        <taxon>Flavobacteriales</taxon>
        <taxon>Flavobacteriaceae</taxon>
        <taxon>Capnocytophaga</taxon>
    </lineage>
</organism>
<evidence type="ECO:0000313" key="1">
    <source>
        <dbReference type="EMBL" id="SQA94461.1"/>
    </source>
</evidence>
<proteinExistence type="predicted"/>
<dbReference type="Proteomes" id="UP000249891">
    <property type="component" value="Unassembled WGS sequence"/>
</dbReference>
<accession>A0A2X2SXM6</accession>